<evidence type="ECO:0000256" key="1">
    <source>
        <dbReference type="SAM" id="MobiDB-lite"/>
    </source>
</evidence>
<feature type="region of interest" description="Disordered" evidence="1">
    <location>
        <begin position="1"/>
        <end position="34"/>
    </location>
</feature>
<reference evidence="3" key="2">
    <citation type="submission" date="2015-01" db="EMBL/GenBank/DDBJ databases">
        <title>Evolutionary Origins and Diversification of the Mycorrhizal Mutualists.</title>
        <authorList>
            <consortium name="DOE Joint Genome Institute"/>
            <consortium name="Mycorrhizal Genomics Consortium"/>
            <person name="Kohler A."/>
            <person name="Kuo A."/>
            <person name="Nagy L.G."/>
            <person name="Floudas D."/>
            <person name="Copeland A."/>
            <person name="Barry K.W."/>
            <person name="Cichocki N."/>
            <person name="Veneault-Fourrey C."/>
            <person name="LaButti K."/>
            <person name="Lindquist E.A."/>
            <person name="Lipzen A."/>
            <person name="Lundell T."/>
            <person name="Morin E."/>
            <person name="Murat C."/>
            <person name="Riley R."/>
            <person name="Ohm R."/>
            <person name="Sun H."/>
            <person name="Tunlid A."/>
            <person name="Henrissat B."/>
            <person name="Grigoriev I.V."/>
            <person name="Hibbett D.S."/>
            <person name="Martin F."/>
        </authorList>
    </citation>
    <scope>NUCLEOTIDE SEQUENCE [LARGE SCALE GENOMIC DNA]</scope>
    <source>
        <strain evidence="3">Marx 270</strain>
    </source>
</reference>
<dbReference type="InParanoid" id="A0A0C3PYV2"/>
<dbReference type="AlphaFoldDB" id="A0A0C3PYV2"/>
<evidence type="ECO:0000313" key="3">
    <source>
        <dbReference type="Proteomes" id="UP000054217"/>
    </source>
</evidence>
<evidence type="ECO:0000313" key="2">
    <source>
        <dbReference type="EMBL" id="KIO14459.1"/>
    </source>
</evidence>
<sequence>MWSGPTGSSTPSHYPTSDRGCVQRSNRERATSTESFPTRFAKVTFEGMQHTFNVPCILLFTCSVDVMGLHQNCTAWPSTRKRTGPQHLRDYSRNGHCPGNIGTLGGDCRRCAYVEGKELMIPAVK</sequence>
<dbReference type="HOGENOM" id="CLU_1993538_0_0_1"/>
<dbReference type="EMBL" id="KN831944">
    <property type="protein sequence ID" value="KIO14459.1"/>
    <property type="molecule type" value="Genomic_DNA"/>
</dbReference>
<organism evidence="2 3">
    <name type="scientific">Pisolithus tinctorius Marx 270</name>
    <dbReference type="NCBI Taxonomy" id="870435"/>
    <lineage>
        <taxon>Eukaryota</taxon>
        <taxon>Fungi</taxon>
        <taxon>Dikarya</taxon>
        <taxon>Basidiomycota</taxon>
        <taxon>Agaricomycotina</taxon>
        <taxon>Agaricomycetes</taxon>
        <taxon>Agaricomycetidae</taxon>
        <taxon>Boletales</taxon>
        <taxon>Sclerodermatineae</taxon>
        <taxon>Pisolithaceae</taxon>
        <taxon>Pisolithus</taxon>
    </lineage>
</organism>
<keyword evidence="3" id="KW-1185">Reference proteome</keyword>
<reference evidence="2 3" key="1">
    <citation type="submission" date="2014-04" db="EMBL/GenBank/DDBJ databases">
        <authorList>
            <consortium name="DOE Joint Genome Institute"/>
            <person name="Kuo A."/>
            <person name="Kohler A."/>
            <person name="Costa M.D."/>
            <person name="Nagy L.G."/>
            <person name="Floudas D."/>
            <person name="Copeland A."/>
            <person name="Barry K.W."/>
            <person name="Cichocki N."/>
            <person name="Veneault-Fourrey C."/>
            <person name="LaButti K."/>
            <person name="Lindquist E.A."/>
            <person name="Lipzen A."/>
            <person name="Lundell T."/>
            <person name="Morin E."/>
            <person name="Murat C."/>
            <person name="Sun H."/>
            <person name="Tunlid A."/>
            <person name="Henrissat B."/>
            <person name="Grigoriev I.V."/>
            <person name="Hibbett D.S."/>
            <person name="Martin F."/>
            <person name="Nordberg H.P."/>
            <person name="Cantor M.N."/>
            <person name="Hua S.X."/>
        </authorList>
    </citation>
    <scope>NUCLEOTIDE SEQUENCE [LARGE SCALE GENOMIC DNA]</scope>
    <source>
        <strain evidence="2 3">Marx 270</strain>
    </source>
</reference>
<gene>
    <name evidence="2" type="ORF">M404DRAFT_173686</name>
</gene>
<protein>
    <submittedName>
        <fullName evidence="2">Uncharacterized protein</fullName>
    </submittedName>
</protein>
<dbReference type="Proteomes" id="UP000054217">
    <property type="component" value="Unassembled WGS sequence"/>
</dbReference>
<proteinExistence type="predicted"/>
<feature type="compositionally biased region" description="Polar residues" evidence="1">
    <location>
        <begin position="1"/>
        <end position="15"/>
    </location>
</feature>
<accession>A0A0C3PYV2</accession>
<name>A0A0C3PYV2_PISTI</name>